<protein>
    <submittedName>
        <fullName evidence="2">Uncharacterized protein</fullName>
    </submittedName>
</protein>
<dbReference type="EMBL" id="BEGY01000005">
    <property type="protein sequence ID" value="GAX74055.1"/>
    <property type="molecule type" value="Genomic_DNA"/>
</dbReference>
<feature type="compositionally biased region" description="Basic and acidic residues" evidence="1">
    <location>
        <begin position="225"/>
        <end position="236"/>
    </location>
</feature>
<comment type="caution">
    <text evidence="2">The sequence shown here is derived from an EMBL/GenBank/DDBJ whole genome shotgun (WGS) entry which is preliminary data.</text>
</comment>
<gene>
    <name evidence="2" type="ORF">CEUSTIGMA_g1505.t1</name>
</gene>
<feature type="compositionally biased region" description="Low complexity" evidence="1">
    <location>
        <begin position="756"/>
        <end position="781"/>
    </location>
</feature>
<sequence>MTDNRQAQPLAIPLLGYRSEQGAVFGSLKGSLKSDSRKITGKFDQSKWSALPASSPKTAEQPYDFSYTTSRRPMKMKTHVLGADTMPSFLSTMPSFLSISTPPANFQYKARPKSSMVNTAAWKAYGSPKLRGISKEAPVPDRMHPNPKSSVIGAMSNRQSTVQTLGGGYQVVQPTTRPHTAPMGGRYLQQQLQPNRYIVGPKLEAPPKMRRPATASCHPPSSRDQMNRDQSEEYKFSETLPSDPVAMKAWLDMFQCKGASLGFNKSQDVTCLQTQQPAPPSSFPSRPTSARSRPVSGRTSSRPERFQSLTLKSVQEEGINYRPLVVAGYSDPLEEVVIPDASDTSWTYSRLSVTSLTRICNNLKLDPTRRRPYSAPAQHYAPEANISPSHESPDFEQPGGLYRHSEDVEEWFEEGVKDAAHFDRAMQQQDQRQDSLPPPPQMVHSLEREHQGEHSINSNVRSDMDTDCSSLAPSAHVSMTPVIKGIDSHGIASMVPEPRVGRMVPDPEALALLYEDGFVQEDDGDVGGEDEVEAAIIRITQGGAAPPSQAATSQALPLDQSVPVVQSGLPQELHAHEMAVSVLPQELHAHEMAVSVLPGDPATVPGICTPAFEQEAQTLRLQAPSLSEADAVERTIQVATSVVQDVQNTTQQAPLNGYSVLGSQEHLLQGSQSAAGGRVPSIQISSESQLRARRMDAEAEEQEASGTVDSMYISSHAALVTGETALVVSTDGQQAGVTAMEGRETVLEESATGVFSARPASARPTSARPASARPGSRPTSSLSRLFSAGQHGANSNMSPIHEAVQESV</sequence>
<feature type="region of interest" description="Disordered" evidence="1">
    <location>
        <begin position="750"/>
        <end position="808"/>
    </location>
</feature>
<organism evidence="2 3">
    <name type="scientific">Chlamydomonas eustigma</name>
    <dbReference type="NCBI Taxonomy" id="1157962"/>
    <lineage>
        <taxon>Eukaryota</taxon>
        <taxon>Viridiplantae</taxon>
        <taxon>Chlorophyta</taxon>
        <taxon>core chlorophytes</taxon>
        <taxon>Chlorophyceae</taxon>
        <taxon>CS clade</taxon>
        <taxon>Chlamydomonadales</taxon>
        <taxon>Chlamydomonadaceae</taxon>
        <taxon>Chlamydomonas</taxon>
    </lineage>
</organism>
<dbReference type="OrthoDB" id="548567at2759"/>
<proteinExistence type="predicted"/>
<evidence type="ECO:0000313" key="2">
    <source>
        <dbReference type="EMBL" id="GAX74055.1"/>
    </source>
</evidence>
<feature type="region of interest" description="Disordered" evidence="1">
    <location>
        <begin position="202"/>
        <end position="239"/>
    </location>
</feature>
<reference evidence="2 3" key="1">
    <citation type="submission" date="2017-08" db="EMBL/GenBank/DDBJ databases">
        <title>Acidophilic green algal genome provides insights into adaptation to an acidic environment.</title>
        <authorList>
            <person name="Hirooka S."/>
            <person name="Hirose Y."/>
            <person name="Kanesaki Y."/>
            <person name="Higuchi S."/>
            <person name="Fujiwara T."/>
            <person name="Onuma R."/>
            <person name="Era A."/>
            <person name="Ohbayashi R."/>
            <person name="Uzuka A."/>
            <person name="Nozaki H."/>
            <person name="Yoshikawa H."/>
            <person name="Miyagishima S.Y."/>
        </authorList>
    </citation>
    <scope>NUCLEOTIDE SEQUENCE [LARGE SCALE GENOMIC DNA]</scope>
    <source>
        <strain evidence="2 3">NIES-2499</strain>
    </source>
</reference>
<feature type="region of interest" description="Disordered" evidence="1">
    <location>
        <begin position="272"/>
        <end position="305"/>
    </location>
</feature>
<dbReference type="AlphaFoldDB" id="A0A250WTC0"/>
<evidence type="ECO:0000256" key="1">
    <source>
        <dbReference type="SAM" id="MobiDB-lite"/>
    </source>
</evidence>
<dbReference type="Proteomes" id="UP000232323">
    <property type="component" value="Unassembled WGS sequence"/>
</dbReference>
<evidence type="ECO:0000313" key="3">
    <source>
        <dbReference type="Proteomes" id="UP000232323"/>
    </source>
</evidence>
<name>A0A250WTC0_9CHLO</name>
<feature type="region of interest" description="Disordered" evidence="1">
    <location>
        <begin position="424"/>
        <end position="468"/>
    </location>
</feature>
<feature type="compositionally biased region" description="Polar residues" evidence="1">
    <location>
        <begin position="454"/>
        <end position="468"/>
    </location>
</feature>
<accession>A0A250WTC0</accession>
<keyword evidence="3" id="KW-1185">Reference proteome</keyword>